<keyword evidence="1" id="KW-0812">Transmembrane</keyword>
<dbReference type="STRING" id="115783.SAMN02745119_03279"/>
<dbReference type="Proteomes" id="UP000190102">
    <property type="component" value="Unassembled WGS sequence"/>
</dbReference>
<evidence type="ECO:0000313" key="2">
    <source>
        <dbReference type="EMBL" id="SKA23477.1"/>
    </source>
</evidence>
<dbReference type="EMBL" id="FUWR01000031">
    <property type="protein sequence ID" value="SKA23477.1"/>
    <property type="molecule type" value="Genomic_DNA"/>
</dbReference>
<feature type="transmembrane region" description="Helical" evidence="1">
    <location>
        <begin position="6"/>
        <end position="30"/>
    </location>
</feature>
<keyword evidence="1" id="KW-0472">Membrane</keyword>
<protein>
    <submittedName>
        <fullName evidence="2">Uncharacterized protein</fullName>
    </submittedName>
</protein>
<sequence length="101" mass="12082">MPEGSFIVMMLCAVVTASVVLILYILRLALKYRRIKRDMRCIYHGVVHDIVSIIYDSNDWFKRSVRLRRDEFPYYFQVLISEVATIRAHQEYSSKHSRRKL</sequence>
<name>A0A1T4S5P5_9BACT</name>
<keyword evidence="3" id="KW-1185">Reference proteome</keyword>
<reference evidence="3" key="1">
    <citation type="submission" date="2017-02" db="EMBL/GenBank/DDBJ databases">
        <authorList>
            <person name="Varghese N."/>
            <person name="Submissions S."/>
        </authorList>
    </citation>
    <scope>NUCLEOTIDE SEQUENCE [LARGE SCALE GENOMIC DNA]</scope>
    <source>
        <strain evidence="3">ATCC BAA-34</strain>
    </source>
</reference>
<gene>
    <name evidence="2" type="ORF">SAMN02745119_03279</name>
</gene>
<accession>A0A1T4S5P5</accession>
<evidence type="ECO:0000256" key="1">
    <source>
        <dbReference type="SAM" id="Phobius"/>
    </source>
</evidence>
<dbReference type="AlphaFoldDB" id="A0A1T4S5P5"/>
<evidence type="ECO:0000313" key="3">
    <source>
        <dbReference type="Proteomes" id="UP000190102"/>
    </source>
</evidence>
<keyword evidence="1" id="KW-1133">Transmembrane helix</keyword>
<proteinExistence type="predicted"/>
<organism evidence="2 3">
    <name type="scientific">Trichlorobacter thiogenes</name>
    <dbReference type="NCBI Taxonomy" id="115783"/>
    <lineage>
        <taxon>Bacteria</taxon>
        <taxon>Pseudomonadati</taxon>
        <taxon>Thermodesulfobacteriota</taxon>
        <taxon>Desulfuromonadia</taxon>
        <taxon>Geobacterales</taxon>
        <taxon>Geobacteraceae</taxon>
        <taxon>Trichlorobacter</taxon>
    </lineage>
</organism>